<dbReference type="GO" id="GO:0016020">
    <property type="term" value="C:membrane"/>
    <property type="evidence" value="ECO:0007669"/>
    <property type="project" value="TreeGrafter"/>
</dbReference>
<keyword evidence="2" id="KW-0812">Transmembrane</keyword>
<sequence>MSSALPTLNKLRKPELVEIAERTNLSNFSDLNKGDLAISLDKHLSDNRNTFSNDKKLSDYYKKLDNPSRGYSPVKRETKVELSEKKTPGRKSTRRDPVSSESEDAAKSPIKTPTTNPKSSTPATATASASASAVRSSSRAVRSVFESTTQQLPPSPAIVTDAIDRQTTRMREGLETAWSDSGVLEYQHALRSFLSNLKVVEAIIVSLEGGNILWSFVPWKYLTTTPAIEGLHIPPLAIKVPDLFVLLSATFWAPFSLWLVTGLVLPLVAAYFINLSWQAATGTRRTRSVAGNTGRASFDPLTFNIAKALIVYKVFVDGFTFFDVFDNFTVASVNAAVPGHSGGMLTGTAIGVVGTLYEAILRHH</sequence>
<dbReference type="STRING" id="303698.A0A1V6TAE3"/>
<dbReference type="Proteomes" id="UP000191285">
    <property type="component" value="Unassembled WGS sequence"/>
</dbReference>
<dbReference type="EMBL" id="MLKD01000009">
    <property type="protein sequence ID" value="OQE22920.1"/>
    <property type="molecule type" value="Genomic_DNA"/>
</dbReference>
<feature type="transmembrane region" description="Helical" evidence="2">
    <location>
        <begin position="255"/>
        <end position="277"/>
    </location>
</feature>
<evidence type="ECO:0008006" key="5">
    <source>
        <dbReference type="Google" id="ProtNLM"/>
    </source>
</evidence>
<keyword evidence="2" id="KW-0472">Membrane</keyword>
<protein>
    <recommendedName>
        <fullName evidence="5">Rho termination factor N-terminal domain-containing protein</fullName>
    </recommendedName>
</protein>
<feature type="compositionally biased region" description="Low complexity" evidence="1">
    <location>
        <begin position="119"/>
        <end position="133"/>
    </location>
</feature>
<dbReference type="InterPro" id="IPR038872">
    <property type="entry name" value="Put_GTT3"/>
</dbReference>
<proteinExistence type="predicted"/>
<evidence type="ECO:0000256" key="1">
    <source>
        <dbReference type="SAM" id="MobiDB-lite"/>
    </source>
</evidence>
<feature type="compositionally biased region" description="Basic and acidic residues" evidence="1">
    <location>
        <begin position="74"/>
        <end position="87"/>
    </location>
</feature>
<evidence type="ECO:0000313" key="3">
    <source>
        <dbReference type="EMBL" id="OQE22920.1"/>
    </source>
</evidence>
<keyword evidence="2" id="KW-1133">Transmembrane helix</keyword>
<dbReference type="AlphaFoldDB" id="A0A1V6TAE3"/>
<dbReference type="PANTHER" id="PTHR41807:SF1">
    <property type="entry name" value="GLUTATHIONE TRANSFERASE 3"/>
    <property type="match status" value="1"/>
</dbReference>
<organism evidence="3 4">
    <name type="scientific">Penicillium steckii</name>
    <dbReference type="NCBI Taxonomy" id="303698"/>
    <lineage>
        <taxon>Eukaryota</taxon>
        <taxon>Fungi</taxon>
        <taxon>Dikarya</taxon>
        <taxon>Ascomycota</taxon>
        <taxon>Pezizomycotina</taxon>
        <taxon>Eurotiomycetes</taxon>
        <taxon>Eurotiomycetidae</taxon>
        <taxon>Eurotiales</taxon>
        <taxon>Aspergillaceae</taxon>
        <taxon>Penicillium</taxon>
    </lineage>
</organism>
<feature type="region of interest" description="Disordered" evidence="1">
    <location>
        <begin position="60"/>
        <end position="133"/>
    </location>
</feature>
<keyword evidence="4" id="KW-1185">Reference proteome</keyword>
<gene>
    <name evidence="3" type="ORF">PENSTE_c009G02022</name>
</gene>
<dbReference type="PANTHER" id="PTHR41807">
    <property type="entry name" value="GLUTATHIONE TRANSFERASE 3"/>
    <property type="match status" value="1"/>
</dbReference>
<name>A0A1V6TAE3_9EURO</name>
<evidence type="ECO:0000256" key="2">
    <source>
        <dbReference type="SAM" id="Phobius"/>
    </source>
</evidence>
<accession>A0A1V6TAE3</accession>
<evidence type="ECO:0000313" key="4">
    <source>
        <dbReference type="Proteomes" id="UP000191285"/>
    </source>
</evidence>
<dbReference type="OrthoDB" id="4034134at2759"/>
<reference evidence="4" key="1">
    <citation type="journal article" date="2017" name="Nat. Microbiol.">
        <title>Global analysis of biosynthetic gene clusters reveals vast potential of secondary metabolite production in Penicillium species.</title>
        <authorList>
            <person name="Nielsen J.C."/>
            <person name="Grijseels S."/>
            <person name="Prigent S."/>
            <person name="Ji B."/>
            <person name="Dainat J."/>
            <person name="Nielsen K.F."/>
            <person name="Frisvad J.C."/>
            <person name="Workman M."/>
            <person name="Nielsen J."/>
        </authorList>
    </citation>
    <scope>NUCLEOTIDE SEQUENCE [LARGE SCALE GENOMIC DNA]</scope>
    <source>
        <strain evidence="4">IBT 24891</strain>
    </source>
</reference>
<comment type="caution">
    <text evidence="3">The sequence shown here is derived from an EMBL/GenBank/DDBJ whole genome shotgun (WGS) entry which is preliminary data.</text>
</comment>